<proteinExistence type="inferred from homology"/>
<feature type="transmembrane region" description="Helical" evidence="7">
    <location>
        <begin position="54"/>
        <end position="80"/>
    </location>
</feature>
<organism evidence="8 9">
    <name type="scientific">Adiantum capillus-veneris</name>
    <name type="common">Maidenhair fern</name>
    <dbReference type="NCBI Taxonomy" id="13818"/>
    <lineage>
        <taxon>Eukaryota</taxon>
        <taxon>Viridiplantae</taxon>
        <taxon>Streptophyta</taxon>
        <taxon>Embryophyta</taxon>
        <taxon>Tracheophyta</taxon>
        <taxon>Polypodiopsida</taxon>
        <taxon>Polypodiidae</taxon>
        <taxon>Polypodiales</taxon>
        <taxon>Pteridineae</taxon>
        <taxon>Pteridaceae</taxon>
        <taxon>Vittarioideae</taxon>
        <taxon>Adiantum</taxon>
    </lineage>
</organism>
<dbReference type="InterPro" id="IPR044991">
    <property type="entry name" value="TET_plant"/>
</dbReference>
<comment type="caution">
    <text evidence="8">The sequence shown here is derived from an EMBL/GenBank/DDBJ whole genome shotgun (WGS) entry which is preliminary data.</text>
</comment>
<feature type="compositionally biased region" description="Pro residues" evidence="6">
    <location>
        <begin position="272"/>
        <end position="282"/>
    </location>
</feature>
<dbReference type="InterPro" id="IPR018499">
    <property type="entry name" value="Tetraspanin/Peripherin"/>
</dbReference>
<dbReference type="Proteomes" id="UP000886520">
    <property type="component" value="Chromosome 22"/>
</dbReference>
<evidence type="ECO:0000256" key="7">
    <source>
        <dbReference type="SAM" id="Phobius"/>
    </source>
</evidence>
<gene>
    <name evidence="8" type="ORF">GOP47_0022415</name>
</gene>
<evidence type="ECO:0000256" key="4">
    <source>
        <dbReference type="ARBA" id="ARBA00022989"/>
    </source>
</evidence>
<evidence type="ECO:0000256" key="6">
    <source>
        <dbReference type="SAM" id="MobiDB-lite"/>
    </source>
</evidence>
<keyword evidence="4 7" id="KW-1133">Transmembrane helix</keyword>
<comment type="subcellular location">
    <subcellularLocation>
        <location evidence="1">Membrane</location>
        <topology evidence="1">Multi-pass membrane protein</topology>
    </subcellularLocation>
</comment>
<feature type="transmembrane region" description="Helical" evidence="7">
    <location>
        <begin position="26"/>
        <end position="47"/>
    </location>
</feature>
<keyword evidence="5 7" id="KW-0472">Membrane</keyword>
<evidence type="ECO:0000256" key="1">
    <source>
        <dbReference type="ARBA" id="ARBA00004141"/>
    </source>
</evidence>
<comment type="similarity">
    <text evidence="2">Belongs to the tetraspanin (TM4SF) family.</text>
</comment>
<keyword evidence="9" id="KW-1185">Reference proteome</keyword>
<reference evidence="8" key="1">
    <citation type="submission" date="2021-01" db="EMBL/GenBank/DDBJ databases">
        <title>Adiantum capillus-veneris genome.</title>
        <authorList>
            <person name="Fang Y."/>
            <person name="Liao Q."/>
        </authorList>
    </citation>
    <scope>NUCLEOTIDE SEQUENCE</scope>
    <source>
        <strain evidence="8">H3</strain>
        <tissue evidence="8">Leaf</tissue>
    </source>
</reference>
<evidence type="ECO:0000256" key="3">
    <source>
        <dbReference type="ARBA" id="ARBA00022692"/>
    </source>
</evidence>
<protein>
    <submittedName>
        <fullName evidence="8">Uncharacterized protein</fullName>
    </submittedName>
</protein>
<dbReference type="EMBL" id="JABFUD020000022">
    <property type="protein sequence ID" value="KAI5061876.1"/>
    <property type="molecule type" value="Genomic_DNA"/>
</dbReference>
<evidence type="ECO:0000313" key="9">
    <source>
        <dbReference type="Proteomes" id="UP000886520"/>
    </source>
</evidence>
<evidence type="ECO:0000256" key="2">
    <source>
        <dbReference type="ARBA" id="ARBA00006840"/>
    </source>
</evidence>
<accession>A0A9D4U7Q0</accession>
<dbReference type="GO" id="GO:0009734">
    <property type="term" value="P:auxin-activated signaling pathway"/>
    <property type="evidence" value="ECO:0007669"/>
    <property type="project" value="InterPro"/>
</dbReference>
<dbReference type="OrthoDB" id="1920272at2759"/>
<dbReference type="PANTHER" id="PTHR32191">
    <property type="entry name" value="TETRASPANIN-8-RELATED"/>
    <property type="match status" value="1"/>
</dbReference>
<sequence>MVLSIPVLGTGFWLASKHNTECTRFLQTPILCIGFLMLLLSMAGFVGSCWAIRWLLWIYLFVMFLLILTLLGFTTFALAVTSNESHGTAQPSGDGVAGDGAVMSIHEYQLGYYSGWLTQRVQREANWAKIKSCLADAGVCASSADLQFLPNFLYRHLNPLQVGCCKPPAVCQYTNVNGSEWEEPMNPSATLDCVLWSNMPAQRCLECSTCKAGLLANLQRDWSKVAILNVSILMFLLLIYALACCVSQNASKRHRHHHLHIRPPLHHDQSYPPSPTKMPLPL</sequence>
<evidence type="ECO:0000256" key="5">
    <source>
        <dbReference type="ARBA" id="ARBA00023136"/>
    </source>
</evidence>
<dbReference type="GO" id="GO:0016020">
    <property type="term" value="C:membrane"/>
    <property type="evidence" value="ECO:0007669"/>
    <property type="project" value="UniProtKB-SubCell"/>
</dbReference>
<keyword evidence="3 7" id="KW-0812">Transmembrane</keyword>
<evidence type="ECO:0000313" key="8">
    <source>
        <dbReference type="EMBL" id="KAI5061876.1"/>
    </source>
</evidence>
<dbReference type="Pfam" id="PF00335">
    <property type="entry name" value="Tetraspanin"/>
    <property type="match status" value="1"/>
</dbReference>
<feature type="transmembrane region" description="Helical" evidence="7">
    <location>
        <begin position="225"/>
        <end position="246"/>
    </location>
</feature>
<dbReference type="AlphaFoldDB" id="A0A9D4U7Q0"/>
<feature type="region of interest" description="Disordered" evidence="6">
    <location>
        <begin position="262"/>
        <end position="282"/>
    </location>
</feature>
<name>A0A9D4U7Q0_ADICA</name>